<dbReference type="PIRSF" id="PIRSF006157">
    <property type="entry name" value="Doxgns_DODA"/>
    <property type="match status" value="1"/>
</dbReference>
<evidence type="ECO:0000259" key="6">
    <source>
        <dbReference type="Pfam" id="PF02900"/>
    </source>
</evidence>
<keyword evidence="4" id="KW-0862">Zinc</keyword>
<dbReference type="PANTHER" id="PTHR30096:SF0">
    <property type="entry name" value="4,5-DOPA DIOXYGENASE EXTRADIOL-LIKE PROTEIN"/>
    <property type="match status" value="1"/>
</dbReference>
<evidence type="ECO:0000256" key="5">
    <source>
        <dbReference type="ARBA" id="ARBA00023002"/>
    </source>
</evidence>
<dbReference type="Proteomes" id="UP001302349">
    <property type="component" value="Chromosome"/>
</dbReference>
<keyword evidence="8" id="KW-1185">Reference proteome</keyword>
<dbReference type="Gene3D" id="3.40.830.10">
    <property type="entry name" value="LigB-like"/>
    <property type="match status" value="1"/>
</dbReference>
<dbReference type="InterPro" id="IPR014436">
    <property type="entry name" value="Extradiol_dOase_DODA"/>
</dbReference>
<proteinExistence type="inferred from homology"/>
<dbReference type="Pfam" id="PF02900">
    <property type="entry name" value="LigB"/>
    <property type="match status" value="1"/>
</dbReference>
<keyword evidence="3" id="KW-0479">Metal-binding</keyword>
<sequence>MNCLNDLRKFSGTLKASEKMPVVFVGHGSPMNAIEENTYTKGWHSLGYELPKPAAILCISAHWETKGTYVTAMEQPKTIHDFGGFPRELFAVQYAAPGSPELAEETKKLVEKTDILFDHDHWGLDHGCWSVVKNMYPDADIPIIQMSIDHFKSPQWHYDLAKELATLRKKGVLILGSGNMVHNLRLVNWNDMFAKYDWTESINAQFKRLISDRNHAPLINYQSLGKEAQLAIPTPEHYLPMLYILGLQEQKDEISFFNDDSWGPISMTSFKISG</sequence>
<gene>
    <name evidence="7" type="primary">ygiD</name>
    <name evidence="7" type="ORF">RT717_20275</name>
</gene>
<dbReference type="RefSeq" id="WP_317488181.1">
    <property type="nucleotide sequence ID" value="NZ_CP136051.1"/>
</dbReference>
<accession>A0ABZ0INX9</accession>
<evidence type="ECO:0000313" key="8">
    <source>
        <dbReference type="Proteomes" id="UP001302349"/>
    </source>
</evidence>
<dbReference type="InterPro" id="IPR004183">
    <property type="entry name" value="Xdiol_dOase_suB"/>
</dbReference>
<keyword evidence="5 7" id="KW-0560">Oxidoreductase</keyword>
<feature type="domain" description="Extradiol ring-cleavage dioxygenase class III enzyme subunit B" evidence="6">
    <location>
        <begin position="52"/>
        <end position="253"/>
    </location>
</feature>
<evidence type="ECO:0000313" key="7">
    <source>
        <dbReference type="EMBL" id="WOK05421.1"/>
    </source>
</evidence>
<evidence type="ECO:0000256" key="2">
    <source>
        <dbReference type="ARBA" id="ARBA00007581"/>
    </source>
</evidence>
<dbReference type="NCBIfam" id="NF007914">
    <property type="entry name" value="PRK10628.1"/>
    <property type="match status" value="1"/>
</dbReference>
<name>A0ABZ0INX9_9BACT</name>
<evidence type="ECO:0000256" key="1">
    <source>
        <dbReference type="ARBA" id="ARBA00001947"/>
    </source>
</evidence>
<dbReference type="EMBL" id="CP136051">
    <property type="protein sequence ID" value="WOK05421.1"/>
    <property type="molecule type" value="Genomic_DNA"/>
</dbReference>
<evidence type="ECO:0000256" key="3">
    <source>
        <dbReference type="ARBA" id="ARBA00022723"/>
    </source>
</evidence>
<reference evidence="7 8" key="1">
    <citation type="journal article" date="2023" name="Microbiol. Resour. Announc.">
        <title>Complete Genome Sequence of Imperialibacter roseus strain P4T.</title>
        <authorList>
            <person name="Tizabi D.R."/>
            <person name="Bachvaroff T."/>
            <person name="Hill R.T."/>
        </authorList>
    </citation>
    <scope>NUCLEOTIDE SEQUENCE [LARGE SCALE GENOMIC DNA]</scope>
    <source>
        <strain evidence="7 8">P4T</strain>
    </source>
</reference>
<dbReference type="PANTHER" id="PTHR30096">
    <property type="entry name" value="4,5-DOPA DIOXYGENASE EXTRADIOL-LIKE PROTEIN"/>
    <property type="match status" value="1"/>
</dbReference>
<protein>
    <submittedName>
        <fullName evidence="7">4,5-DOPA dioxygenase extradiol</fullName>
        <ecNumber evidence="7">1.13.11.29</ecNumber>
    </submittedName>
</protein>
<dbReference type="EC" id="1.13.11.29" evidence="7"/>
<keyword evidence="7" id="KW-0223">Dioxygenase</keyword>
<dbReference type="SUPFAM" id="SSF53213">
    <property type="entry name" value="LigB-like"/>
    <property type="match status" value="1"/>
</dbReference>
<comment type="similarity">
    <text evidence="2">Belongs to the DODA-type extradiol aromatic ring-opening dioxygenase family.</text>
</comment>
<dbReference type="GO" id="GO:0050297">
    <property type="term" value="F:stizolobate synthase activity"/>
    <property type="evidence" value="ECO:0007669"/>
    <property type="project" value="UniProtKB-EC"/>
</dbReference>
<comment type="cofactor">
    <cofactor evidence="1">
        <name>Zn(2+)</name>
        <dbReference type="ChEBI" id="CHEBI:29105"/>
    </cofactor>
</comment>
<organism evidence="7 8">
    <name type="scientific">Imperialibacter roseus</name>
    <dbReference type="NCBI Taxonomy" id="1324217"/>
    <lineage>
        <taxon>Bacteria</taxon>
        <taxon>Pseudomonadati</taxon>
        <taxon>Bacteroidota</taxon>
        <taxon>Cytophagia</taxon>
        <taxon>Cytophagales</taxon>
        <taxon>Flammeovirgaceae</taxon>
        <taxon>Imperialibacter</taxon>
    </lineage>
</organism>
<evidence type="ECO:0000256" key="4">
    <source>
        <dbReference type="ARBA" id="ARBA00022833"/>
    </source>
</evidence>
<dbReference type="CDD" id="cd07363">
    <property type="entry name" value="45_DOPA_Dioxygenase"/>
    <property type="match status" value="1"/>
</dbReference>